<sequence>MLGKGFTTEPQLQPLWLIILYKISAAGHAYNPSTLEAEKGLGPAPRNPPLKHISQLRQIFLKAFLA</sequence>
<evidence type="ECO:0000313" key="2">
    <source>
        <dbReference type="Proteomes" id="UP000234681"/>
    </source>
</evidence>
<evidence type="ECO:0000313" key="1">
    <source>
        <dbReference type="EMBL" id="EDM05580.1"/>
    </source>
</evidence>
<protein>
    <submittedName>
        <fullName evidence="1">RCG34230</fullName>
    </submittedName>
</protein>
<dbReference type="Proteomes" id="UP000234681">
    <property type="component" value="Chromosome 10"/>
</dbReference>
<proteinExistence type="predicted"/>
<dbReference type="EMBL" id="CH473948">
    <property type="protein sequence ID" value="EDM05580.1"/>
    <property type="molecule type" value="Genomic_DNA"/>
</dbReference>
<reference evidence="1 2" key="1">
    <citation type="submission" date="2005-07" db="EMBL/GenBank/DDBJ databases">
        <authorList>
            <person name="Mural R.J."/>
            <person name="Li P.W."/>
            <person name="Adams M.D."/>
            <person name="Amanatides P.G."/>
            <person name="Baden-Tillson H."/>
            <person name="Barnstead M."/>
            <person name="Chin S.H."/>
            <person name="Dew I."/>
            <person name="Evans C.A."/>
            <person name="Ferriera S."/>
            <person name="Flanigan M."/>
            <person name="Fosler C."/>
            <person name="Glodek A."/>
            <person name="Gu Z."/>
            <person name="Holt R.A."/>
            <person name="Jennings D."/>
            <person name="Kraft C.L."/>
            <person name="Lu F."/>
            <person name="Nguyen T."/>
            <person name="Nusskern D.R."/>
            <person name="Pfannkoch C.M."/>
            <person name="Sitter C."/>
            <person name="Sutton G.G."/>
            <person name="Venter J.C."/>
            <person name="Wang Z."/>
            <person name="Woodage T."/>
            <person name="Zheng X.H."/>
            <person name="Zhong F."/>
        </authorList>
    </citation>
    <scope>NUCLEOTIDE SEQUENCE [LARGE SCALE GENOMIC DNA]</scope>
    <source>
        <strain>BN</strain>
        <strain evidence="2">Sprague-Dawley</strain>
    </source>
</reference>
<name>A6HHS5_RAT</name>
<gene>
    <name evidence="1" type="ORF">rCG_34230</name>
</gene>
<accession>A6HHS5</accession>
<dbReference type="AlphaFoldDB" id="A6HHS5"/>
<organism evidence="1 2">
    <name type="scientific">Rattus norvegicus</name>
    <name type="common">Rat</name>
    <dbReference type="NCBI Taxonomy" id="10116"/>
    <lineage>
        <taxon>Eukaryota</taxon>
        <taxon>Metazoa</taxon>
        <taxon>Chordata</taxon>
        <taxon>Craniata</taxon>
        <taxon>Vertebrata</taxon>
        <taxon>Euteleostomi</taxon>
        <taxon>Mammalia</taxon>
        <taxon>Eutheria</taxon>
        <taxon>Euarchontoglires</taxon>
        <taxon>Glires</taxon>
        <taxon>Rodentia</taxon>
        <taxon>Myomorpha</taxon>
        <taxon>Muroidea</taxon>
        <taxon>Muridae</taxon>
        <taxon>Murinae</taxon>
        <taxon>Rattus</taxon>
    </lineage>
</organism>